<accession>A0A940YB39</accession>
<dbReference type="RefSeq" id="WP_210856946.1">
    <property type="nucleotide sequence ID" value="NZ_JAGQDD010000026.1"/>
</dbReference>
<dbReference type="Proteomes" id="UP000676246">
    <property type="component" value="Unassembled WGS sequence"/>
</dbReference>
<evidence type="ECO:0000313" key="2">
    <source>
        <dbReference type="Proteomes" id="UP000676246"/>
    </source>
</evidence>
<comment type="caution">
    <text evidence="1">The sequence shown here is derived from an EMBL/GenBank/DDBJ whole genome shotgun (WGS) entry which is preliminary data.</text>
</comment>
<organism evidence="1 2">
    <name type="scientific">Ideonella alba</name>
    <dbReference type="NCBI Taxonomy" id="2824118"/>
    <lineage>
        <taxon>Bacteria</taxon>
        <taxon>Pseudomonadati</taxon>
        <taxon>Pseudomonadota</taxon>
        <taxon>Betaproteobacteria</taxon>
        <taxon>Burkholderiales</taxon>
        <taxon>Sphaerotilaceae</taxon>
        <taxon>Ideonella</taxon>
    </lineage>
</organism>
<sequence>MTFDEEVCSARHVFLGTATNLRLVNASQVRMCQGEPATHGGAWTSCVGADVDLTVLEVLFPSTWERGPGVVDGFGGGLFSTDSRKADLEEQTCIFHVLPDSVGGSTLVTSAPWVIGKSPRDKEQVTAALTRCRWRDA</sequence>
<keyword evidence="2" id="KW-1185">Reference proteome</keyword>
<evidence type="ECO:0000313" key="1">
    <source>
        <dbReference type="EMBL" id="MBQ0933277.1"/>
    </source>
</evidence>
<proteinExistence type="predicted"/>
<dbReference type="EMBL" id="JAGQDD010000026">
    <property type="protein sequence ID" value="MBQ0933277.1"/>
    <property type="molecule type" value="Genomic_DNA"/>
</dbReference>
<protein>
    <submittedName>
        <fullName evidence="1">Uncharacterized protein</fullName>
    </submittedName>
</protein>
<gene>
    <name evidence="1" type="ORF">KAK03_22620</name>
</gene>
<dbReference type="AlphaFoldDB" id="A0A940YB39"/>
<reference evidence="1 2" key="1">
    <citation type="submission" date="2021-04" db="EMBL/GenBank/DDBJ databases">
        <title>The genome sequence of Ideonella sp. 3Y2.</title>
        <authorList>
            <person name="Liu Y."/>
        </authorList>
    </citation>
    <scope>NUCLEOTIDE SEQUENCE [LARGE SCALE GENOMIC DNA]</scope>
    <source>
        <strain evidence="1 2">3Y2</strain>
    </source>
</reference>
<name>A0A940YB39_9BURK</name>